<dbReference type="EMBL" id="PXYT01000017">
    <property type="protein sequence ID" value="PSR29121.1"/>
    <property type="molecule type" value="Genomic_DNA"/>
</dbReference>
<dbReference type="Proteomes" id="UP000242699">
    <property type="component" value="Unassembled WGS sequence"/>
</dbReference>
<dbReference type="PANTHER" id="PTHR30548">
    <property type="entry name" value="2-HYDROXYGLUTARYL-COA DEHYDRATASE, D-COMPONENT-RELATED"/>
    <property type="match status" value="1"/>
</dbReference>
<dbReference type="GO" id="GO:0051536">
    <property type="term" value="F:iron-sulfur cluster binding"/>
    <property type="evidence" value="ECO:0007669"/>
    <property type="project" value="UniProtKB-KW"/>
</dbReference>
<dbReference type="AlphaFoldDB" id="A0A2T2X3P7"/>
<comment type="caution">
    <text evidence="6">The sequence shown here is derived from an EMBL/GenBank/DDBJ whole genome shotgun (WGS) entry which is preliminary data.</text>
</comment>
<dbReference type="PANTHER" id="PTHR30548:SF5">
    <property type="entry name" value="SUBUNIT OF OXYGEN-SENSITIVE 2-HYDROXYISOCAPROYL-COA DEHYDRATASE"/>
    <property type="match status" value="1"/>
</dbReference>
<keyword evidence="3" id="KW-0479">Metal-binding</keyword>
<proteinExistence type="inferred from homology"/>
<dbReference type="GO" id="GO:0016836">
    <property type="term" value="F:hydro-lyase activity"/>
    <property type="evidence" value="ECO:0007669"/>
    <property type="project" value="UniProtKB-ARBA"/>
</dbReference>
<sequence length="394" mass="44736">MATTVSSSQETENLPGIVNGLRNLFEDPDFQAVAEIKRASGKPVVGHFPVYSPVELIYAAGIHPVGVVGAGNQIEIAHADSRFQSFVCSVIKSTLELGFTDRLQIFEGMLFHSICDPARNLASVFKRNFPDQWVEYIHFPQNMVTEGSLDYLESEYRRILARLEDLSGKKVRNDDINEAIGKYNRARQLMRDLYQFRREHPDILTTKELYTLVRAGHILSVEDHIGLLEKAKVLAGKKTPLVRDHIKVILVGSFCEQPPLDLIFSMEEAGLDVLDDDFLLGRRWFTEDVPDDGDGIRNLANSYRDRSVIAAVKHDSRQQKGKELVDRVRRFGADAVIVSVAKFCEPGLFDYALYRKALMEAGIPHLFVEFEEKMWLFDKIQTEIETFVESLLLD</sequence>
<dbReference type="Gene3D" id="3.40.50.11900">
    <property type="match status" value="1"/>
</dbReference>
<evidence type="ECO:0000256" key="2">
    <source>
        <dbReference type="ARBA" id="ARBA00005806"/>
    </source>
</evidence>
<organism evidence="6 7">
    <name type="scientific">Sulfobacillus benefaciens</name>
    <dbReference type="NCBI Taxonomy" id="453960"/>
    <lineage>
        <taxon>Bacteria</taxon>
        <taxon>Bacillati</taxon>
        <taxon>Bacillota</taxon>
        <taxon>Clostridia</taxon>
        <taxon>Eubacteriales</taxon>
        <taxon>Clostridiales Family XVII. Incertae Sedis</taxon>
        <taxon>Sulfobacillus</taxon>
    </lineage>
</organism>
<gene>
    <name evidence="6" type="ORF">C7B43_08930</name>
</gene>
<dbReference type="Gene3D" id="3.40.50.11890">
    <property type="match status" value="1"/>
</dbReference>
<evidence type="ECO:0000256" key="1">
    <source>
        <dbReference type="ARBA" id="ARBA00001966"/>
    </source>
</evidence>
<evidence type="ECO:0000313" key="6">
    <source>
        <dbReference type="EMBL" id="PSR29121.1"/>
    </source>
</evidence>
<evidence type="ECO:0000256" key="5">
    <source>
        <dbReference type="ARBA" id="ARBA00023014"/>
    </source>
</evidence>
<keyword evidence="5" id="KW-0411">Iron-sulfur</keyword>
<evidence type="ECO:0000256" key="4">
    <source>
        <dbReference type="ARBA" id="ARBA00023004"/>
    </source>
</evidence>
<dbReference type="Pfam" id="PF06050">
    <property type="entry name" value="HGD-D"/>
    <property type="match status" value="1"/>
</dbReference>
<accession>A0A2T2X3P7</accession>
<name>A0A2T2X3P7_9FIRM</name>
<comment type="similarity">
    <text evidence="2">Belongs to the FldB/FldC dehydratase alpha/beta subunit family.</text>
</comment>
<keyword evidence="4" id="KW-0408">Iron</keyword>
<protein>
    <submittedName>
        <fullName evidence="6">Benzoyl-CoA reductase subunit C</fullName>
    </submittedName>
</protein>
<evidence type="ECO:0000256" key="3">
    <source>
        <dbReference type="ARBA" id="ARBA00022723"/>
    </source>
</evidence>
<evidence type="ECO:0000313" key="7">
    <source>
        <dbReference type="Proteomes" id="UP000242699"/>
    </source>
</evidence>
<dbReference type="Gene3D" id="1.20.1270.370">
    <property type="match status" value="1"/>
</dbReference>
<comment type="cofactor">
    <cofactor evidence="1">
        <name>[4Fe-4S] cluster</name>
        <dbReference type="ChEBI" id="CHEBI:49883"/>
    </cofactor>
</comment>
<dbReference type="GO" id="GO:0046872">
    <property type="term" value="F:metal ion binding"/>
    <property type="evidence" value="ECO:0007669"/>
    <property type="project" value="UniProtKB-KW"/>
</dbReference>
<reference evidence="6 7" key="1">
    <citation type="journal article" date="2014" name="BMC Genomics">
        <title>Comparison of environmental and isolate Sulfobacillus genomes reveals diverse carbon, sulfur, nitrogen, and hydrogen metabolisms.</title>
        <authorList>
            <person name="Justice N.B."/>
            <person name="Norman A."/>
            <person name="Brown C.T."/>
            <person name="Singh A."/>
            <person name="Thomas B.C."/>
            <person name="Banfield J.F."/>
        </authorList>
    </citation>
    <scope>NUCLEOTIDE SEQUENCE [LARGE SCALE GENOMIC DNA]</scope>
    <source>
        <strain evidence="6">AMDSBA1</strain>
    </source>
</reference>
<dbReference type="InterPro" id="IPR010327">
    <property type="entry name" value="FldB/FldC_alpha/beta"/>
</dbReference>